<dbReference type="PANTHER" id="PTHR30055:SF234">
    <property type="entry name" value="HTH-TYPE TRANSCRIPTIONAL REGULATOR BETI"/>
    <property type="match status" value="1"/>
</dbReference>
<protein>
    <submittedName>
        <fullName evidence="5">TetR family transcriptional regulator</fullName>
    </submittedName>
</protein>
<comment type="caution">
    <text evidence="5">The sequence shown here is derived from an EMBL/GenBank/DDBJ whole genome shotgun (WGS) entry which is preliminary data.</text>
</comment>
<evidence type="ECO:0000313" key="5">
    <source>
        <dbReference type="EMBL" id="NJQ04423.1"/>
    </source>
</evidence>
<dbReference type="GO" id="GO:0000976">
    <property type="term" value="F:transcription cis-regulatory region binding"/>
    <property type="evidence" value="ECO:0007669"/>
    <property type="project" value="TreeGrafter"/>
</dbReference>
<dbReference type="InterPro" id="IPR050109">
    <property type="entry name" value="HTH-type_TetR-like_transc_reg"/>
</dbReference>
<dbReference type="Pfam" id="PF13977">
    <property type="entry name" value="TetR_C_6"/>
    <property type="match status" value="1"/>
</dbReference>
<evidence type="ECO:0000259" key="4">
    <source>
        <dbReference type="Pfam" id="PF13977"/>
    </source>
</evidence>
<dbReference type="Gene3D" id="1.10.357.10">
    <property type="entry name" value="Tetracycline Repressor, domain 2"/>
    <property type="match status" value="1"/>
</dbReference>
<reference evidence="5 6" key="1">
    <citation type="submission" date="2020-03" db="EMBL/GenBank/DDBJ databases">
        <title>Draft genome of Streptomyces sp. ventii, isolated from the Axial Seamount in the Pacific Ocean, and resequencing of the two type strains Streptomyces lonarensis strain NCL 716 and Streptomyces bohaiensis strain 11A07.</title>
        <authorList>
            <person name="Loughran R.M."/>
            <person name="Pfannmuller K.M."/>
            <person name="Wasson B.J."/>
            <person name="Deadmond M.C."/>
            <person name="Paddock B.E."/>
            <person name="Koyack M.J."/>
            <person name="Gallegos D.A."/>
            <person name="Mitchell E.A."/>
            <person name="Ushijima B."/>
            <person name="Saw J.H."/>
            <person name="Mcphail K.L."/>
            <person name="Videau P."/>
        </authorList>
    </citation>
    <scope>NUCLEOTIDE SEQUENCE [LARGE SCALE GENOMIC DNA]</scope>
    <source>
        <strain evidence="5 6">NCL716</strain>
    </source>
</reference>
<dbReference type="EMBL" id="JAAVJD010000006">
    <property type="protein sequence ID" value="NJQ04423.1"/>
    <property type="molecule type" value="Genomic_DNA"/>
</dbReference>
<dbReference type="AlphaFoldDB" id="A0A7X6HXD5"/>
<gene>
    <name evidence="5" type="ORF">HCN56_02220</name>
</gene>
<dbReference type="InterPro" id="IPR039538">
    <property type="entry name" value="BetI_C"/>
</dbReference>
<dbReference type="SUPFAM" id="SSF48498">
    <property type="entry name" value="Tetracyclin repressor-like, C-terminal domain"/>
    <property type="match status" value="1"/>
</dbReference>
<keyword evidence="2" id="KW-0238">DNA-binding</keyword>
<keyword evidence="1" id="KW-0805">Transcription regulation</keyword>
<evidence type="ECO:0000313" key="6">
    <source>
        <dbReference type="Proteomes" id="UP000578686"/>
    </source>
</evidence>
<keyword evidence="3" id="KW-0804">Transcription</keyword>
<keyword evidence="6" id="KW-1185">Reference proteome</keyword>
<dbReference type="InterPro" id="IPR009057">
    <property type="entry name" value="Homeodomain-like_sf"/>
</dbReference>
<dbReference type="RefSeq" id="WP_167967717.1">
    <property type="nucleotide sequence ID" value="NZ_BHZG01000387.1"/>
</dbReference>
<feature type="domain" description="BetI-type transcriptional repressor C-terminal" evidence="4">
    <location>
        <begin position="80"/>
        <end position="193"/>
    </location>
</feature>
<dbReference type="PANTHER" id="PTHR30055">
    <property type="entry name" value="HTH-TYPE TRANSCRIPTIONAL REGULATOR RUTR"/>
    <property type="match status" value="1"/>
</dbReference>
<name>A0A7X6HXD5_9ACTN</name>
<evidence type="ECO:0000256" key="3">
    <source>
        <dbReference type="ARBA" id="ARBA00023163"/>
    </source>
</evidence>
<dbReference type="Proteomes" id="UP000578686">
    <property type="component" value="Unassembled WGS sequence"/>
</dbReference>
<accession>A0A7X6HXD5</accession>
<evidence type="ECO:0000256" key="1">
    <source>
        <dbReference type="ARBA" id="ARBA00023015"/>
    </source>
</evidence>
<organism evidence="5 6">
    <name type="scientific">Streptomyces lonarensis</name>
    <dbReference type="NCBI Taxonomy" id="700599"/>
    <lineage>
        <taxon>Bacteria</taxon>
        <taxon>Bacillati</taxon>
        <taxon>Actinomycetota</taxon>
        <taxon>Actinomycetes</taxon>
        <taxon>Kitasatosporales</taxon>
        <taxon>Streptomycetaceae</taxon>
        <taxon>Streptomyces</taxon>
    </lineage>
</organism>
<proteinExistence type="predicted"/>
<dbReference type="InterPro" id="IPR036271">
    <property type="entry name" value="Tet_transcr_reg_TetR-rel_C_sf"/>
</dbReference>
<dbReference type="SUPFAM" id="SSF46689">
    <property type="entry name" value="Homeodomain-like"/>
    <property type="match status" value="1"/>
</dbReference>
<sequence length="207" mass="22509">MPKRVDPDLRREQVADAVIDEIDAHGLRTVTLARIAARSGLAVGSIRHYFGDTLGEVMRFTLSTLIRRAVNRNPRLSGDPATRIADVITFVAPTNEQERKENAALLEYRVMARTDPALAAEVAATASATMAAIRSLLVEALPPGSIEEEALDREVLHLHSLVEGFSFSAGLSPRPLREEDVRAVAEAAVHRVLRSYAPARDGDEAVP</sequence>
<evidence type="ECO:0000256" key="2">
    <source>
        <dbReference type="ARBA" id="ARBA00023125"/>
    </source>
</evidence>
<dbReference type="GO" id="GO:0003700">
    <property type="term" value="F:DNA-binding transcription factor activity"/>
    <property type="evidence" value="ECO:0007669"/>
    <property type="project" value="TreeGrafter"/>
</dbReference>